<reference evidence="2 3" key="1">
    <citation type="submission" date="2016-10" db="EMBL/GenBank/DDBJ databases">
        <authorList>
            <person name="de Groot N.N."/>
        </authorList>
    </citation>
    <scope>NUCLEOTIDE SEQUENCE [LARGE SCALE GENOMIC DNA]</scope>
    <source>
        <strain evidence="2 3">B25</strain>
    </source>
</reference>
<proteinExistence type="predicted"/>
<keyword evidence="3" id="KW-1185">Reference proteome</keyword>
<evidence type="ECO:0000313" key="2">
    <source>
        <dbReference type="EMBL" id="SEP99500.1"/>
    </source>
</evidence>
<keyword evidence="1" id="KW-0812">Transmembrane</keyword>
<name>A0A1H9CE43_9SPIR</name>
<keyword evidence="1" id="KW-0472">Membrane</keyword>
<dbReference type="Proteomes" id="UP000182360">
    <property type="component" value="Unassembled WGS sequence"/>
</dbReference>
<protein>
    <submittedName>
        <fullName evidence="2">Uncharacterized protein</fullName>
    </submittedName>
</protein>
<dbReference type="RefSeq" id="WP_177177711.1">
    <property type="nucleotide sequence ID" value="NZ_AP025286.1"/>
</dbReference>
<feature type="transmembrane region" description="Helical" evidence="1">
    <location>
        <begin position="38"/>
        <end position="55"/>
    </location>
</feature>
<sequence length="58" mass="6645">MPENRKIKIKDETDKTLYEVKLDASTENKKMNPVLKGFLLLLAIPAGFAIGYLLFKYL</sequence>
<organism evidence="2 3">
    <name type="scientific">Treponema bryantii</name>
    <dbReference type="NCBI Taxonomy" id="163"/>
    <lineage>
        <taxon>Bacteria</taxon>
        <taxon>Pseudomonadati</taxon>
        <taxon>Spirochaetota</taxon>
        <taxon>Spirochaetia</taxon>
        <taxon>Spirochaetales</taxon>
        <taxon>Treponemataceae</taxon>
        <taxon>Treponema</taxon>
    </lineage>
</organism>
<keyword evidence="1" id="KW-1133">Transmembrane helix</keyword>
<dbReference type="EMBL" id="FOFU01000002">
    <property type="protein sequence ID" value="SEP99500.1"/>
    <property type="molecule type" value="Genomic_DNA"/>
</dbReference>
<dbReference type="AlphaFoldDB" id="A0A1H9CE43"/>
<accession>A0A1H9CE43</accession>
<gene>
    <name evidence="2" type="ORF">SAMN04487977_102147</name>
</gene>
<dbReference type="STRING" id="163.SAMN04487775_10693"/>
<evidence type="ECO:0000256" key="1">
    <source>
        <dbReference type="SAM" id="Phobius"/>
    </source>
</evidence>
<evidence type="ECO:0000313" key="3">
    <source>
        <dbReference type="Proteomes" id="UP000182360"/>
    </source>
</evidence>